<dbReference type="PANTHER" id="PTHR33452:SF1">
    <property type="entry name" value="INNER MEMBRANE PROTEIN YPHA-RELATED"/>
    <property type="match status" value="1"/>
</dbReference>
<feature type="transmembrane region" description="Helical" evidence="7">
    <location>
        <begin position="69"/>
        <end position="89"/>
    </location>
</feature>
<keyword evidence="3" id="KW-1003">Cell membrane</keyword>
<feature type="transmembrane region" description="Helical" evidence="7">
    <location>
        <begin position="21"/>
        <end position="39"/>
    </location>
</feature>
<gene>
    <name evidence="8" type="ORF">H8K43_07640</name>
</gene>
<dbReference type="Proteomes" id="UP000654304">
    <property type="component" value="Unassembled WGS sequence"/>
</dbReference>
<sequence length="156" mass="17308">MNIFKLAAGLENEIANRMQRWLQPLALLAIRCFVAWQFLKAGLLKVQDWELTLSLFREEYQVPLLPPELAALLGSGGELVLPLFLIAGLFSRPAAFGLWMVNLMAVISYPLLWTLECPAAIRDHFYWGGMLMLLMVTGAGRLSLDGVGKTATSKSV</sequence>
<keyword evidence="9" id="KW-1185">Reference proteome</keyword>
<comment type="similarity">
    <text evidence="2">Belongs to the DoxX family.</text>
</comment>
<feature type="transmembrane region" description="Helical" evidence="7">
    <location>
        <begin position="125"/>
        <end position="144"/>
    </location>
</feature>
<keyword evidence="5 7" id="KW-1133">Transmembrane helix</keyword>
<evidence type="ECO:0000313" key="8">
    <source>
        <dbReference type="EMBL" id="MBC3931536.1"/>
    </source>
</evidence>
<name>A0ABR7A417_9BURK</name>
<dbReference type="EMBL" id="JACOGD010000003">
    <property type="protein sequence ID" value="MBC3931536.1"/>
    <property type="molecule type" value="Genomic_DNA"/>
</dbReference>
<accession>A0ABR7A417</accession>
<dbReference type="InterPro" id="IPR032808">
    <property type="entry name" value="DoxX"/>
</dbReference>
<proteinExistence type="inferred from homology"/>
<feature type="transmembrane region" description="Helical" evidence="7">
    <location>
        <begin position="96"/>
        <end position="113"/>
    </location>
</feature>
<reference evidence="8 9" key="1">
    <citation type="submission" date="2020-08" db="EMBL/GenBank/DDBJ databases">
        <title>Novel species isolated from subtropical streams in China.</title>
        <authorList>
            <person name="Lu H."/>
        </authorList>
    </citation>
    <scope>NUCLEOTIDE SEQUENCE [LARGE SCALE GENOMIC DNA]</scope>
    <source>
        <strain evidence="8 9">CY22W</strain>
    </source>
</reference>
<organism evidence="8 9">
    <name type="scientific">Undibacterium curvum</name>
    <dbReference type="NCBI Taxonomy" id="2762294"/>
    <lineage>
        <taxon>Bacteria</taxon>
        <taxon>Pseudomonadati</taxon>
        <taxon>Pseudomonadota</taxon>
        <taxon>Betaproteobacteria</taxon>
        <taxon>Burkholderiales</taxon>
        <taxon>Oxalobacteraceae</taxon>
        <taxon>Undibacterium</taxon>
    </lineage>
</organism>
<dbReference type="RefSeq" id="WP_186903272.1">
    <property type="nucleotide sequence ID" value="NZ_JACOGD010000003.1"/>
</dbReference>
<dbReference type="PANTHER" id="PTHR33452">
    <property type="entry name" value="OXIDOREDUCTASE CATD-RELATED"/>
    <property type="match status" value="1"/>
</dbReference>
<evidence type="ECO:0000313" key="9">
    <source>
        <dbReference type="Proteomes" id="UP000654304"/>
    </source>
</evidence>
<evidence type="ECO:0000256" key="2">
    <source>
        <dbReference type="ARBA" id="ARBA00006679"/>
    </source>
</evidence>
<evidence type="ECO:0000256" key="5">
    <source>
        <dbReference type="ARBA" id="ARBA00022989"/>
    </source>
</evidence>
<evidence type="ECO:0000256" key="1">
    <source>
        <dbReference type="ARBA" id="ARBA00004651"/>
    </source>
</evidence>
<comment type="subcellular location">
    <subcellularLocation>
        <location evidence="1">Cell membrane</location>
        <topology evidence="1">Multi-pass membrane protein</topology>
    </subcellularLocation>
</comment>
<keyword evidence="6 7" id="KW-0472">Membrane</keyword>
<evidence type="ECO:0000256" key="3">
    <source>
        <dbReference type="ARBA" id="ARBA00022475"/>
    </source>
</evidence>
<dbReference type="InterPro" id="IPR051907">
    <property type="entry name" value="DoxX-like_oxidoreductase"/>
</dbReference>
<evidence type="ECO:0000256" key="6">
    <source>
        <dbReference type="ARBA" id="ARBA00023136"/>
    </source>
</evidence>
<keyword evidence="4 7" id="KW-0812">Transmembrane</keyword>
<protein>
    <submittedName>
        <fullName evidence="8">DoxX family protein</fullName>
    </submittedName>
</protein>
<dbReference type="Pfam" id="PF07681">
    <property type="entry name" value="DoxX"/>
    <property type="match status" value="1"/>
</dbReference>
<evidence type="ECO:0000256" key="4">
    <source>
        <dbReference type="ARBA" id="ARBA00022692"/>
    </source>
</evidence>
<evidence type="ECO:0000256" key="7">
    <source>
        <dbReference type="SAM" id="Phobius"/>
    </source>
</evidence>
<comment type="caution">
    <text evidence="8">The sequence shown here is derived from an EMBL/GenBank/DDBJ whole genome shotgun (WGS) entry which is preliminary data.</text>
</comment>